<name>A0A3P1N285_ECOLX</name>
<dbReference type="Proteomes" id="UP000271008">
    <property type="component" value="Unassembled WGS sequence"/>
</dbReference>
<dbReference type="AlphaFoldDB" id="A0A3P1N285"/>
<evidence type="ECO:0000313" key="1">
    <source>
        <dbReference type="EMBL" id="RRD69339.1"/>
    </source>
</evidence>
<protein>
    <submittedName>
        <fullName evidence="1">Uncharacterized protein</fullName>
    </submittedName>
</protein>
<reference evidence="1 2" key="1">
    <citation type="submission" date="2018-11" db="EMBL/GenBank/DDBJ databases">
        <title>Enterobacteriaceae from Patient.</title>
        <authorList>
            <person name="Shen C."/>
            <person name="Yang Y."/>
            <person name="Tian G."/>
        </authorList>
    </citation>
    <scope>NUCLEOTIDE SEQUENCE [LARGE SCALE GENOMIC DNA]</scope>
    <source>
        <strain evidence="1 2">GBGD28</strain>
    </source>
</reference>
<gene>
    <name evidence="1" type="ORF">EIA08_27250</name>
</gene>
<evidence type="ECO:0000313" key="2">
    <source>
        <dbReference type="Proteomes" id="UP000271008"/>
    </source>
</evidence>
<dbReference type="RefSeq" id="WP_032256007.1">
    <property type="nucleotide sequence ID" value="NZ_CP145712.1"/>
</dbReference>
<organism evidence="1 2">
    <name type="scientific">Escherichia coli</name>
    <dbReference type="NCBI Taxonomy" id="562"/>
    <lineage>
        <taxon>Bacteria</taxon>
        <taxon>Pseudomonadati</taxon>
        <taxon>Pseudomonadota</taxon>
        <taxon>Gammaproteobacteria</taxon>
        <taxon>Enterobacterales</taxon>
        <taxon>Enterobacteriaceae</taxon>
        <taxon>Escherichia</taxon>
    </lineage>
</organism>
<accession>A0A3P1N285</accession>
<dbReference type="EMBL" id="RQTU01000105">
    <property type="protein sequence ID" value="RRD69339.1"/>
    <property type="molecule type" value="Genomic_DNA"/>
</dbReference>
<sequence length="135" mass="15229">MFSGIAEIFYISKVETIVDTELRLLPNLFKLQVPDLAHVIIINQYRAMPDVFAKHKGKRLMPEAVALHSTLTFMKNYSSENSLVIQGEDCLGALKIVCLKLAQRAASLPTTQMEAAFMQEEILPVFLSFLQKDEL</sequence>
<proteinExistence type="predicted"/>
<comment type="caution">
    <text evidence="1">The sequence shown here is derived from an EMBL/GenBank/DDBJ whole genome shotgun (WGS) entry which is preliminary data.</text>
</comment>